<feature type="transmembrane region" description="Helical" evidence="7">
    <location>
        <begin position="138"/>
        <end position="164"/>
    </location>
</feature>
<dbReference type="PANTHER" id="PTHR43652:SF2">
    <property type="entry name" value="BASIC AMINO ACID ANTIPORTER YFCC-RELATED"/>
    <property type="match status" value="1"/>
</dbReference>
<feature type="transmembrane region" description="Helical" evidence="7">
    <location>
        <begin position="528"/>
        <end position="553"/>
    </location>
</feature>
<evidence type="ECO:0000256" key="5">
    <source>
        <dbReference type="ARBA" id="ARBA00022989"/>
    </source>
</evidence>
<sequence length="587" mass="63738">MEIALVLGLLVVAIILFATEKLSVDIITLILLIILVLSGILVPKEAFEGFSSDFIIILASIFVISGALRETGMLDRIGANLTTITQVKPAALTLVIMGITGSISAFMNNTTVTALLVGPVMGICRKLNISASKILIPMAFASILGGTCTLIGTSTNVAVSGYLIQAKLAPVGMFEILPMGLIMFGTGVLYIWAVGRRFLPDHKDYSLTENYAIREYLSEVVVVKNSPLIGQKIVTSNLSGLDIRILKLIRNKTQYFPHPYLVIEEGDMLLVETKIDQLLKIRETSGIEIKADTLKDITIETADIQLAEVLITNSESELVGLTIKSAGFRQRYGLVVLAIYRHGQTLRDKISSIELHLGDLLLVQGTSNRIQAIRERHDLAIMGEEFTPIKYKEKRGLFTVITFMLAVIIGSLELAPLSICFLMAAVLTVLSKAIPLEKAYTAIDWRLLILIGGMSAFGKAMEKTGASNFLAMHIVDLLSPFGTISILAGFILLTVFLTQPMSNAAAALVVLPIALQTAQQLGANPRSFGIAIMLAASVSLVTPFEPSCILVYGPGKYKFMDFFKTGSVLTLLLIALLVIFVPIFWPF</sequence>
<dbReference type="GO" id="GO:0006813">
    <property type="term" value="P:potassium ion transport"/>
    <property type="evidence" value="ECO:0007669"/>
    <property type="project" value="InterPro"/>
</dbReference>
<feature type="domain" description="RCK C-terminal" evidence="8">
    <location>
        <begin position="294"/>
        <end position="379"/>
    </location>
</feature>
<dbReference type="Pfam" id="PF02080">
    <property type="entry name" value="TrkA_C"/>
    <property type="match status" value="2"/>
</dbReference>
<evidence type="ECO:0000256" key="7">
    <source>
        <dbReference type="SAM" id="Phobius"/>
    </source>
</evidence>
<dbReference type="SUPFAM" id="SSF116726">
    <property type="entry name" value="TrkA C-terminal domain-like"/>
    <property type="match status" value="2"/>
</dbReference>
<proteinExistence type="predicted"/>
<evidence type="ECO:0000256" key="2">
    <source>
        <dbReference type="ARBA" id="ARBA00022448"/>
    </source>
</evidence>
<dbReference type="InterPro" id="IPR036721">
    <property type="entry name" value="RCK_C_sf"/>
</dbReference>
<evidence type="ECO:0000259" key="8">
    <source>
        <dbReference type="PROSITE" id="PS51202"/>
    </source>
</evidence>
<keyword evidence="5 7" id="KW-1133">Transmembrane helix</keyword>
<feature type="transmembrane region" description="Helical" evidence="7">
    <location>
        <begin position="565"/>
        <end position="585"/>
    </location>
</feature>
<evidence type="ECO:0000313" key="9">
    <source>
        <dbReference type="EMBL" id="QHT69114.1"/>
    </source>
</evidence>
<dbReference type="Gene3D" id="3.30.70.1450">
    <property type="entry name" value="Regulator of K+ conductance, C-terminal domain"/>
    <property type="match status" value="2"/>
</dbReference>
<dbReference type="PROSITE" id="PS51202">
    <property type="entry name" value="RCK_C"/>
    <property type="match status" value="2"/>
</dbReference>
<protein>
    <submittedName>
        <fullName evidence="9">SLC13 family permease</fullName>
    </submittedName>
</protein>
<dbReference type="InterPro" id="IPR006037">
    <property type="entry name" value="RCK_C"/>
</dbReference>
<accession>A0A6C0GMP8</accession>
<dbReference type="AlphaFoldDB" id="A0A6C0GMP8"/>
<evidence type="ECO:0000256" key="3">
    <source>
        <dbReference type="ARBA" id="ARBA00022692"/>
    </source>
</evidence>
<gene>
    <name evidence="9" type="ORF">GXP67_21940</name>
</gene>
<keyword evidence="3 7" id="KW-0812">Transmembrane</keyword>
<organism evidence="9 10">
    <name type="scientific">Rhodocytophaga rosea</name>
    <dbReference type="NCBI Taxonomy" id="2704465"/>
    <lineage>
        <taxon>Bacteria</taxon>
        <taxon>Pseudomonadati</taxon>
        <taxon>Bacteroidota</taxon>
        <taxon>Cytophagia</taxon>
        <taxon>Cytophagales</taxon>
        <taxon>Rhodocytophagaceae</taxon>
        <taxon>Rhodocytophaga</taxon>
    </lineage>
</organism>
<feature type="transmembrane region" description="Helical" evidence="7">
    <location>
        <begin position="91"/>
        <end position="117"/>
    </location>
</feature>
<evidence type="ECO:0000313" key="10">
    <source>
        <dbReference type="Proteomes" id="UP000480178"/>
    </source>
</evidence>
<feature type="transmembrane region" description="Helical" evidence="7">
    <location>
        <begin position="54"/>
        <end position="71"/>
    </location>
</feature>
<dbReference type="GO" id="GO:0008324">
    <property type="term" value="F:monoatomic cation transmembrane transporter activity"/>
    <property type="evidence" value="ECO:0007669"/>
    <property type="project" value="InterPro"/>
</dbReference>
<dbReference type="GO" id="GO:0005886">
    <property type="term" value="C:plasma membrane"/>
    <property type="evidence" value="ECO:0007669"/>
    <property type="project" value="TreeGrafter"/>
</dbReference>
<feature type="transmembrane region" description="Helical" evidence="7">
    <location>
        <begin position="477"/>
        <end position="497"/>
    </location>
</feature>
<feature type="transmembrane region" description="Helical" evidence="7">
    <location>
        <begin position="397"/>
        <end position="430"/>
    </location>
</feature>
<dbReference type="EMBL" id="CP048222">
    <property type="protein sequence ID" value="QHT69114.1"/>
    <property type="molecule type" value="Genomic_DNA"/>
</dbReference>
<feature type="transmembrane region" description="Helical" evidence="7">
    <location>
        <begin position="28"/>
        <end position="47"/>
    </location>
</feature>
<evidence type="ECO:0000256" key="6">
    <source>
        <dbReference type="ARBA" id="ARBA00023136"/>
    </source>
</evidence>
<reference evidence="9 10" key="1">
    <citation type="submission" date="2020-01" db="EMBL/GenBank/DDBJ databases">
        <authorList>
            <person name="Kim M.K."/>
        </authorList>
    </citation>
    <scope>NUCLEOTIDE SEQUENCE [LARGE SCALE GENOMIC DNA]</scope>
    <source>
        <strain evidence="9 10">172606-1</strain>
    </source>
</reference>
<keyword evidence="10" id="KW-1185">Reference proteome</keyword>
<feature type="transmembrane region" description="Helical" evidence="7">
    <location>
        <begin position="176"/>
        <end position="195"/>
    </location>
</feature>
<dbReference type="RefSeq" id="WP_162445107.1">
    <property type="nucleotide sequence ID" value="NZ_CP048222.1"/>
</dbReference>
<feature type="domain" description="RCK C-terminal" evidence="8">
    <location>
        <begin position="204"/>
        <end position="287"/>
    </location>
</feature>
<dbReference type="InterPro" id="IPR004680">
    <property type="entry name" value="Cit_transptr-like_dom"/>
</dbReference>
<keyword evidence="2" id="KW-0813">Transport</keyword>
<dbReference type="InterPro" id="IPR051679">
    <property type="entry name" value="DASS-Related_Transporters"/>
</dbReference>
<dbReference type="PANTHER" id="PTHR43652">
    <property type="entry name" value="BASIC AMINO ACID ANTIPORTER YFCC-RELATED"/>
    <property type="match status" value="1"/>
</dbReference>
<comment type="subcellular location">
    <subcellularLocation>
        <location evidence="1">Membrane</location>
        <topology evidence="1">Multi-pass membrane protein</topology>
    </subcellularLocation>
</comment>
<keyword evidence="4" id="KW-0677">Repeat</keyword>
<dbReference type="Proteomes" id="UP000480178">
    <property type="component" value="Chromosome"/>
</dbReference>
<dbReference type="Pfam" id="PF03600">
    <property type="entry name" value="CitMHS"/>
    <property type="match status" value="1"/>
</dbReference>
<name>A0A6C0GMP8_9BACT</name>
<keyword evidence="6 7" id="KW-0472">Membrane</keyword>
<evidence type="ECO:0000256" key="1">
    <source>
        <dbReference type="ARBA" id="ARBA00004141"/>
    </source>
</evidence>
<dbReference type="KEGG" id="rhoz:GXP67_21940"/>
<evidence type="ECO:0000256" key="4">
    <source>
        <dbReference type="ARBA" id="ARBA00022737"/>
    </source>
</evidence>